<dbReference type="OrthoDB" id="9804603at2"/>
<organism evidence="7 8">
    <name type="scientific">Dethiosulfatibacter aminovorans DSM 17477</name>
    <dbReference type="NCBI Taxonomy" id="1121476"/>
    <lineage>
        <taxon>Bacteria</taxon>
        <taxon>Bacillati</taxon>
        <taxon>Bacillota</taxon>
        <taxon>Tissierellia</taxon>
        <taxon>Dethiosulfatibacter</taxon>
    </lineage>
</organism>
<keyword evidence="8" id="KW-1185">Reference proteome</keyword>
<dbReference type="InterPro" id="IPR050157">
    <property type="entry name" value="PSI_iron-sulfur_center"/>
</dbReference>
<evidence type="ECO:0000256" key="5">
    <source>
        <dbReference type="ARBA" id="ARBA00023014"/>
    </source>
</evidence>
<gene>
    <name evidence="7" type="ORF">SAMN02745751_02187</name>
</gene>
<feature type="domain" description="4Fe-4S ferredoxin-type" evidence="6">
    <location>
        <begin position="181"/>
        <end position="208"/>
    </location>
</feature>
<comment type="function">
    <text evidence="1">Ferredoxins are iron-sulfur proteins that transfer electrons in a wide variety of metabolic reactions.</text>
</comment>
<dbReference type="SUPFAM" id="SSF54862">
    <property type="entry name" value="4Fe-4S ferredoxins"/>
    <property type="match status" value="1"/>
</dbReference>
<evidence type="ECO:0000313" key="8">
    <source>
        <dbReference type="Proteomes" id="UP000184052"/>
    </source>
</evidence>
<keyword evidence="3" id="KW-0479">Metal-binding</keyword>
<dbReference type="PROSITE" id="PS51379">
    <property type="entry name" value="4FE4S_FER_2"/>
    <property type="match status" value="2"/>
</dbReference>
<dbReference type="InterPro" id="IPR017900">
    <property type="entry name" value="4Fe4S_Fe_S_CS"/>
</dbReference>
<dbReference type="AlphaFoldDB" id="A0A1M6I261"/>
<dbReference type="PROSITE" id="PS00198">
    <property type="entry name" value="4FE4S_FER_1"/>
    <property type="match status" value="1"/>
</dbReference>
<dbReference type="STRING" id="1121476.SAMN02745751_02187"/>
<keyword evidence="2" id="KW-0004">4Fe-4S</keyword>
<dbReference type="PANTHER" id="PTHR24960">
    <property type="entry name" value="PHOTOSYSTEM I IRON-SULFUR CENTER-RELATED"/>
    <property type="match status" value="1"/>
</dbReference>
<dbReference type="Pfam" id="PF12838">
    <property type="entry name" value="Fer4_7"/>
    <property type="match status" value="1"/>
</dbReference>
<evidence type="ECO:0000313" key="7">
    <source>
        <dbReference type="EMBL" id="SHJ28569.1"/>
    </source>
</evidence>
<reference evidence="7 8" key="1">
    <citation type="submission" date="2016-11" db="EMBL/GenBank/DDBJ databases">
        <authorList>
            <person name="Jaros S."/>
            <person name="Januszkiewicz K."/>
            <person name="Wedrychowicz H."/>
        </authorList>
    </citation>
    <scope>NUCLEOTIDE SEQUENCE [LARGE SCALE GENOMIC DNA]</scope>
    <source>
        <strain evidence="7 8">DSM 17477</strain>
    </source>
</reference>
<evidence type="ECO:0000259" key="6">
    <source>
        <dbReference type="PROSITE" id="PS51379"/>
    </source>
</evidence>
<sequence length="339" mass="37360">MSKVYFIENDTKDYSELSGIAVELLKSIEEDTDHKYEKIVPIKVHFGEKGNRTFLPEDCYLGVINHLKDKGVEPSYIESNVLYRGARTTTSSHLKLAREHGFTSLPIIIADGETGTEYDEVEINKEYFDVCKIGKAYGNYSQFIVMSHFKGHAMAGFGGALKQLSMGFAARSGKMAQHSSVSPVISKKKCISCGLCIEKCNFDAITMDGTAVIDDEKCTGCAGCIAVCPEGAIRNRWDSKSFLYNLAEYAYGAAKGKDNIYISYLVNLTVDCDCIGKHLDTVHGNIGVMASKDPVALDAASLDILQRESGKNHFDKGRITLEHAEKIGLGTREYELIKL</sequence>
<dbReference type="Pfam" id="PF04015">
    <property type="entry name" value="DUF362"/>
    <property type="match status" value="1"/>
</dbReference>
<protein>
    <recommendedName>
        <fullName evidence="6">4Fe-4S ferredoxin-type domain-containing protein</fullName>
    </recommendedName>
</protein>
<dbReference type="RefSeq" id="WP_073049618.1">
    <property type="nucleotide sequence ID" value="NZ_FQZL01000015.1"/>
</dbReference>
<name>A0A1M6I261_9FIRM</name>
<dbReference type="InterPro" id="IPR007160">
    <property type="entry name" value="DUF362"/>
</dbReference>
<dbReference type="InterPro" id="IPR017896">
    <property type="entry name" value="4Fe4S_Fe-S-bd"/>
</dbReference>
<evidence type="ECO:0000256" key="3">
    <source>
        <dbReference type="ARBA" id="ARBA00022723"/>
    </source>
</evidence>
<accession>A0A1M6I261</accession>
<evidence type="ECO:0000256" key="4">
    <source>
        <dbReference type="ARBA" id="ARBA00023004"/>
    </source>
</evidence>
<proteinExistence type="predicted"/>
<dbReference type="EMBL" id="FQZL01000015">
    <property type="protein sequence ID" value="SHJ28569.1"/>
    <property type="molecule type" value="Genomic_DNA"/>
</dbReference>
<dbReference type="PANTHER" id="PTHR24960:SF83">
    <property type="entry name" value="4FE-4S FERREDOXIN-TYPE DOMAIN-CONTAINING PROTEIN"/>
    <property type="match status" value="1"/>
</dbReference>
<evidence type="ECO:0000256" key="2">
    <source>
        <dbReference type="ARBA" id="ARBA00022485"/>
    </source>
</evidence>
<dbReference type="Proteomes" id="UP000184052">
    <property type="component" value="Unassembled WGS sequence"/>
</dbReference>
<evidence type="ECO:0000256" key="1">
    <source>
        <dbReference type="ARBA" id="ARBA00003532"/>
    </source>
</evidence>
<dbReference type="GO" id="GO:0051539">
    <property type="term" value="F:4 iron, 4 sulfur cluster binding"/>
    <property type="evidence" value="ECO:0007669"/>
    <property type="project" value="UniProtKB-KW"/>
</dbReference>
<dbReference type="Gene3D" id="3.30.70.20">
    <property type="match status" value="2"/>
</dbReference>
<keyword evidence="4" id="KW-0408">Iron</keyword>
<feature type="domain" description="4Fe-4S ferredoxin-type" evidence="6">
    <location>
        <begin position="209"/>
        <end position="238"/>
    </location>
</feature>
<keyword evidence="5" id="KW-0411">Iron-sulfur</keyword>
<dbReference type="GO" id="GO:0046872">
    <property type="term" value="F:metal ion binding"/>
    <property type="evidence" value="ECO:0007669"/>
    <property type="project" value="UniProtKB-KW"/>
</dbReference>